<dbReference type="AlphaFoldDB" id="A0A3P7LDE9"/>
<evidence type="ECO:0000256" key="1">
    <source>
        <dbReference type="SAM" id="MobiDB-lite"/>
    </source>
</evidence>
<dbReference type="EMBL" id="UYYB01098695">
    <property type="protein sequence ID" value="VDM77218.1"/>
    <property type="molecule type" value="Genomic_DNA"/>
</dbReference>
<evidence type="ECO:0000313" key="2">
    <source>
        <dbReference type="EMBL" id="VDM77218.1"/>
    </source>
</evidence>
<accession>A0A3P7LDE9</accession>
<proteinExistence type="predicted"/>
<feature type="compositionally biased region" description="Basic and acidic residues" evidence="1">
    <location>
        <begin position="159"/>
        <end position="184"/>
    </location>
</feature>
<evidence type="ECO:0000313" key="3">
    <source>
        <dbReference type="Proteomes" id="UP000270094"/>
    </source>
</evidence>
<gene>
    <name evidence="2" type="ORF">SVUK_LOCUS12216</name>
</gene>
<dbReference type="OrthoDB" id="5868006at2759"/>
<protein>
    <submittedName>
        <fullName evidence="2">Uncharacterized protein</fullName>
    </submittedName>
</protein>
<keyword evidence="3" id="KW-1185">Reference proteome</keyword>
<reference evidence="2 3" key="1">
    <citation type="submission" date="2018-11" db="EMBL/GenBank/DDBJ databases">
        <authorList>
            <consortium name="Pathogen Informatics"/>
        </authorList>
    </citation>
    <scope>NUCLEOTIDE SEQUENCE [LARGE SCALE GENOMIC DNA]</scope>
</reference>
<sequence length="190" mass="21682">MGIWQLLLQNLGGRELTKTQSCNLDIAQKIYDLLKTPVNRMTVREIANRIADKLPEKNDGMTATAKVGMAVKAHSETFSLSALNAGYRSYSMLIFADGIVRIIQKARRPDIETMEDHRAYGNAVNYGRMQNQNYMAERGAPPPPGHPSPHDPVYGNNFENRREEYMPRDWNERGMDDSTRRDPCRQPNNE</sequence>
<feature type="region of interest" description="Disordered" evidence="1">
    <location>
        <begin position="134"/>
        <end position="190"/>
    </location>
</feature>
<feature type="non-terminal residue" evidence="2">
    <location>
        <position position="190"/>
    </location>
</feature>
<name>A0A3P7LDE9_STRVU</name>
<organism evidence="2 3">
    <name type="scientific">Strongylus vulgaris</name>
    <name type="common">Blood worm</name>
    <dbReference type="NCBI Taxonomy" id="40348"/>
    <lineage>
        <taxon>Eukaryota</taxon>
        <taxon>Metazoa</taxon>
        <taxon>Ecdysozoa</taxon>
        <taxon>Nematoda</taxon>
        <taxon>Chromadorea</taxon>
        <taxon>Rhabditida</taxon>
        <taxon>Rhabditina</taxon>
        <taxon>Rhabditomorpha</taxon>
        <taxon>Strongyloidea</taxon>
        <taxon>Strongylidae</taxon>
        <taxon>Strongylus</taxon>
    </lineage>
</organism>
<dbReference type="Proteomes" id="UP000270094">
    <property type="component" value="Unassembled WGS sequence"/>
</dbReference>